<organism evidence="1 2">
    <name type="scientific">Candidatus Protofrankia datiscae</name>
    <dbReference type="NCBI Taxonomy" id="2716812"/>
    <lineage>
        <taxon>Bacteria</taxon>
        <taxon>Bacillati</taxon>
        <taxon>Actinomycetota</taxon>
        <taxon>Actinomycetes</taxon>
        <taxon>Frankiales</taxon>
        <taxon>Frankiaceae</taxon>
        <taxon>Protofrankia</taxon>
    </lineage>
</organism>
<name>F8AZF3_9ACTN</name>
<dbReference type="EMBL" id="CP002801">
    <property type="protein sequence ID" value="AEH11692.1"/>
    <property type="molecule type" value="Genomic_DNA"/>
</dbReference>
<evidence type="ECO:0000313" key="2">
    <source>
        <dbReference type="Proteomes" id="UP000001549"/>
    </source>
</evidence>
<dbReference type="AlphaFoldDB" id="F8AZF3"/>
<sequence>MSAVARKFSAYLRDHSPADLERELGIGPGDFME</sequence>
<gene>
    <name evidence="1" type="ordered locus">FsymDg_4443</name>
</gene>
<dbReference type="HOGENOM" id="CLU_3381990_0_0_11"/>
<reference evidence="1 2" key="1">
    <citation type="submission" date="2011-05" db="EMBL/GenBank/DDBJ databases">
        <title>Complete sequence of chromosome of Frankia symbiont of Datisca glomerata.</title>
        <authorList>
            <consortium name="US DOE Joint Genome Institute"/>
            <person name="Lucas S."/>
            <person name="Han J."/>
            <person name="Lapidus A."/>
            <person name="Cheng J.-F."/>
            <person name="Goodwin L."/>
            <person name="Pitluck S."/>
            <person name="Peters L."/>
            <person name="Mikhailova N."/>
            <person name="Chertkov O."/>
            <person name="Teshima H."/>
            <person name="Han C."/>
            <person name="Tapia R."/>
            <person name="Land M."/>
            <person name="Hauser L."/>
            <person name="Kyrpides N."/>
            <person name="Ivanova N."/>
            <person name="Pagani I."/>
            <person name="Berry A."/>
            <person name="Pawlowski K."/>
            <person name="Persson T."/>
            <person name="Vanden Heuvel B."/>
            <person name="Benson D."/>
            <person name="Woyke T."/>
        </authorList>
    </citation>
    <scope>NUCLEOTIDE SEQUENCE [LARGE SCALE GENOMIC DNA]</scope>
    <source>
        <strain evidence="2">4085684</strain>
    </source>
</reference>
<dbReference type="Proteomes" id="UP000001549">
    <property type="component" value="Chromosome"/>
</dbReference>
<dbReference type="KEGG" id="fsy:FsymDg_4443"/>
<proteinExistence type="predicted"/>
<keyword evidence="2" id="KW-1185">Reference proteome</keyword>
<accession>F8AZF3</accession>
<evidence type="ECO:0000313" key="1">
    <source>
        <dbReference type="EMBL" id="AEH11692.1"/>
    </source>
</evidence>
<protein>
    <submittedName>
        <fullName evidence="1">Uncharacterized protein</fullName>
    </submittedName>
</protein>